<comment type="caution">
    <text evidence="1">The sequence shown here is derived from an EMBL/GenBank/DDBJ whole genome shotgun (WGS) entry which is preliminary data.</text>
</comment>
<evidence type="ECO:0000313" key="1">
    <source>
        <dbReference type="EMBL" id="KAJ5102455.1"/>
    </source>
</evidence>
<keyword evidence="2" id="KW-1185">Reference proteome</keyword>
<dbReference type="Proteomes" id="UP001149074">
    <property type="component" value="Unassembled WGS sequence"/>
</dbReference>
<reference evidence="1" key="1">
    <citation type="submission" date="2022-11" db="EMBL/GenBank/DDBJ databases">
        <authorList>
            <person name="Petersen C."/>
        </authorList>
    </citation>
    <scope>NUCLEOTIDE SEQUENCE</scope>
    <source>
        <strain evidence="1">IBT 30761</strain>
    </source>
</reference>
<sequence>MQREFLLFEGFNMPTPIVLCGRLEKVGRIVISELEPDYEGELVTHFIMSVEDGIRDLPLILSGSSPVNDKGSLGSKNYSALPKAIVLGGGYDEEAITRLHEAVTSSPVTVKMPWLKADLNKTKAGPTPGSEEYCRAAASRMKHTLGTILERENLEPGEMFYW</sequence>
<gene>
    <name evidence="1" type="ORF">N7532_002984</name>
</gene>
<organism evidence="1 2">
    <name type="scientific">Penicillium argentinense</name>
    <dbReference type="NCBI Taxonomy" id="1131581"/>
    <lineage>
        <taxon>Eukaryota</taxon>
        <taxon>Fungi</taxon>
        <taxon>Dikarya</taxon>
        <taxon>Ascomycota</taxon>
        <taxon>Pezizomycotina</taxon>
        <taxon>Eurotiomycetes</taxon>
        <taxon>Eurotiomycetidae</taxon>
        <taxon>Eurotiales</taxon>
        <taxon>Aspergillaceae</taxon>
        <taxon>Penicillium</taxon>
    </lineage>
</organism>
<name>A0A9W9FM52_9EURO</name>
<proteinExistence type="predicted"/>
<dbReference type="RefSeq" id="XP_056475835.1">
    <property type="nucleotide sequence ID" value="XM_056615478.1"/>
</dbReference>
<accession>A0A9W9FM52</accession>
<evidence type="ECO:0000313" key="2">
    <source>
        <dbReference type="Proteomes" id="UP001149074"/>
    </source>
</evidence>
<reference evidence="1" key="2">
    <citation type="journal article" date="2023" name="IMA Fungus">
        <title>Comparative genomic study of the Penicillium genus elucidates a diverse pangenome and 15 lateral gene transfer events.</title>
        <authorList>
            <person name="Petersen C."/>
            <person name="Sorensen T."/>
            <person name="Nielsen M.R."/>
            <person name="Sondergaard T.E."/>
            <person name="Sorensen J.L."/>
            <person name="Fitzpatrick D.A."/>
            <person name="Frisvad J.C."/>
            <person name="Nielsen K.L."/>
        </authorList>
    </citation>
    <scope>NUCLEOTIDE SEQUENCE</scope>
    <source>
        <strain evidence="1">IBT 30761</strain>
    </source>
</reference>
<dbReference type="OrthoDB" id="3649348at2759"/>
<dbReference type="EMBL" id="JAPQKI010000004">
    <property type="protein sequence ID" value="KAJ5102455.1"/>
    <property type="molecule type" value="Genomic_DNA"/>
</dbReference>
<protein>
    <submittedName>
        <fullName evidence="1">Uncharacterized protein</fullName>
    </submittedName>
</protein>
<dbReference type="AlphaFoldDB" id="A0A9W9FM52"/>
<dbReference type="GeneID" id="81354457"/>